<feature type="region of interest" description="Disordered" evidence="1">
    <location>
        <begin position="1130"/>
        <end position="1361"/>
    </location>
</feature>
<feature type="region of interest" description="Disordered" evidence="1">
    <location>
        <begin position="916"/>
        <end position="935"/>
    </location>
</feature>
<feature type="region of interest" description="Disordered" evidence="1">
    <location>
        <begin position="368"/>
        <end position="391"/>
    </location>
</feature>
<feature type="compositionally biased region" description="Acidic residues" evidence="1">
    <location>
        <begin position="652"/>
        <end position="671"/>
    </location>
</feature>
<dbReference type="GO" id="GO:0000723">
    <property type="term" value="P:telomere maintenance"/>
    <property type="evidence" value="ECO:0007669"/>
    <property type="project" value="InterPro"/>
</dbReference>
<evidence type="ECO:0000313" key="4">
    <source>
        <dbReference type="Proteomes" id="UP000800094"/>
    </source>
</evidence>
<evidence type="ECO:0000256" key="1">
    <source>
        <dbReference type="SAM" id="MobiDB-lite"/>
    </source>
</evidence>
<evidence type="ECO:0000259" key="2">
    <source>
        <dbReference type="SMART" id="SM00976"/>
    </source>
</evidence>
<feature type="region of interest" description="Disordered" evidence="1">
    <location>
        <begin position="129"/>
        <end position="151"/>
    </location>
</feature>
<gene>
    <name evidence="3" type="ORF">BU26DRAFT_63510</name>
</gene>
<protein>
    <recommendedName>
        <fullName evidence="2">Telomeric single stranded DNA binding POT1/Cdc13 domain-containing protein</fullName>
    </recommendedName>
</protein>
<feature type="compositionally biased region" description="Polar residues" evidence="1">
    <location>
        <begin position="381"/>
        <end position="391"/>
    </location>
</feature>
<dbReference type="InterPro" id="IPR011564">
    <property type="entry name" value="Telomer_end-bd_POT1/Cdc13"/>
</dbReference>
<name>A0A6A6I737_9PLEO</name>
<feature type="region of interest" description="Disordered" evidence="1">
    <location>
        <begin position="1391"/>
        <end position="1439"/>
    </location>
</feature>
<feature type="compositionally biased region" description="Polar residues" evidence="1">
    <location>
        <begin position="487"/>
        <end position="501"/>
    </location>
</feature>
<sequence length="1655" mass="180260">MERVAIAELTPTLPALECKQFKAVVTLIWPYSSSARQFALLLGDPDFRLRRKKGQVRARFCGSSAKALASTGVGIGDELLLGLRGAQFVQDGSVSTPGKSIDWELSYSQTLAVRVYRTGAEIGSLDLADAAPTPARSPVRQQPHVASDGAHKWSSPAFLKRTRLSDGPIFEAGYDPFSDDTEDRHDRKRRRKSYRDWNAWTYSARTPSPEKEEADMEDLGAFEASPIRPVRLPETPVSSPAPGIFSVAGLPLQKTEDTASGHVARKEAVLSIGHVIVENEDLVGKSAEANDDFVRDAAYYDLYAGPNELPPSELEYPFAGDTEPNTEEEGSPPAVHGVESLSVTNGETAESDEQLLDRRTPTFAEFIPDGEDLAEAEDRAASSTEQESTLEGVQGILVDQEARQLEDEEQRFPERSGTQETPIVLDDAPEIIMPPPTLPLLQTDLQATSAPGMLTPIGKEPSSPALKPLDSSTLPMPSPFPGERDGTATSYLDLSDSTQPLAQEGPEDESDYIIESSFYSSVSSSKAPAFHPTHESAFTDVRFTFGMDGSTFSRPKAPPKSPEPQVAAVKGDGLEMGEEPAVVDGGVPTSATDRSAPQQEVTQVPAWEGITDFTADDLGLVEQEKRRIATTEPSPAEQPKEPEVVVLSSGSESEESEDESEFGPGNEEAEEEGVRGTPTAVEYSVDTRAEESSVLSEFAEKEEIGVDYHDHTAGSNPGEPTQISVNAGPHMVDHAEAPLLGIQRLTAATEVVDLGSGSEDASSEVDGDSYAVPRAATQVGMIQQEEGTTDVNSYPAIMIKRPQSPVEDSNTCHKEGISELMVVEPAHDESQAKDIAQGDSTYSIDEQVDYAVANLREDGGPVMVDDGTPLAIDDMVEFMPDATSRQDQQPSVEPVSPSEDHPEIKMESIEEDVSFGWMNDRGSCPQEDDKESTEGPSAELLITFPEDGHPIGELQFKSVSATGPARNTRSKTKMSESPVKEEASPSQRSTRSRKSKTSVVPLARTTLSPFDVRSRSTASPIGDTMATSPYSLRPQPEPLSPTKSTTHVAQHERSYKRSTKQKSTALTSPLKESFTQPEYFDYENLDFPTTSFEPSQELGISRGKFSNVSFVRDSEEGSLHSEHSLSTLQYSDDWNVGPQTYTNISDPAENTSQVRSEQSSRLKPRPSDHLPQLETPPRPGAKTQWRNQSQVIIPARRTPPQPAYSFLTQPPQSSPSKAFPSMTPTEVTSGSSRKSQRFRKDVYDIPSSPARASDDELPGETTPKAHTGIGEVAYSTLPLEGEGSQIRSSPPAPITVGKDAPTGVREQLPSSPPAVRSKFPPVSQQSLANSNMPITPEATQPTLVESQPAGPAAQQEQSLPLTPQLTQTTSAGLRFFNADVEIEEVTAEPFVKPSPISKTTPRRNATEADVASREASPSIHSEDLSESEDEASKMEPPSIGLSTPIAYYTPLKDLCFFLNRSSQFHSSANPDVIALMTSSTTAPKKADKGPRHWNTTLHITDLSSHPASVTVQIFRPYANALPVAEKGDIILLRGFQVKSLNRHPMLLSGEESAWCVWRYTKPCWGKKRGAYGEVRAREEVKGPVVERGEGEWREVERLRAWWTRTVKRELEEKEANEIKTRSKDKAELEEMDAHEIRTRSKDKGKGKAANGFRGD</sequence>
<dbReference type="GeneID" id="54589454"/>
<feature type="compositionally biased region" description="Polar residues" evidence="1">
    <location>
        <begin position="1015"/>
        <end position="1030"/>
    </location>
</feature>
<feature type="compositionally biased region" description="Polar residues" evidence="1">
    <location>
        <begin position="1322"/>
        <end position="1345"/>
    </location>
</feature>
<dbReference type="GO" id="GO:0003677">
    <property type="term" value="F:DNA binding"/>
    <property type="evidence" value="ECO:0007669"/>
    <property type="project" value="InterPro"/>
</dbReference>
<feature type="region of interest" description="Disordered" evidence="1">
    <location>
        <begin position="1613"/>
        <end position="1655"/>
    </location>
</feature>
<proteinExistence type="predicted"/>
<feature type="region of interest" description="Disordered" evidence="1">
    <location>
        <begin position="956"/>
        <end position="1077"/>
    </location>
</feature>
<dbReference type="Gene3D" id="2.40.50.140">
    <property type="entry name" value="Nucleic acid-binding proteins"/>
    <property type="match status" value="1"/>
</dbReference>
<keyword evidence="4" id="KW-1185">Reference proteome</keyword>
<feature type="compositionally biased region" description="Polar residues" evidence="1">
    <location>
        <begin position="1206"/>
        <end position="1233"/>
    </location>
</feature>
<dbReference type="InterPro" id="IPR012340">
    <property type="entry name" value="NA-bd_OB-fold"/>
</dbReference>
<feature type="region of interest" description="Disordered" evidence="1">
    <location>
        <begin position="882"/>
        <end position="904"/>
    </location>
</feature>
<reference evidence="3" key="1">
    <citation type="journal article" date="2020" name="Stud. Mycol.">
        <title>101 Dothideomycetes genomes: a test case for predicting lifestyles and emergence of pathogens.</title>
        <authorList>
            <person name="Haridas S."/>
            <person name="Albert R."/>
            <person name="Binder M."/>
            <person name="Bloem J."/>
            <person name="Labutti K."/>
            <person name="Salamov A."/>
            <person name="Andreopoulos B."/>
            <person name="Baker S."/>
            <person name="Barry K."/>
            <person name="Bills G."/>
            <person name="Bluhm B."/>
            <person name="Cannon C."/>
            <person name="Castanera R."/>
            <person name="Culley D."/>
            <person name="Daum C."/>
            <person name="Ezra D."/>
            <person name="Gonzalez J."/>
            <person name="Henrissat B."/>
            <person name="Kuo A."/>
            <person name="Liang C."/>
            <person name="Lipzen A."/>
            <person name="Lutzoni F."/>
            <person name="Magnuson J."/>
            <person name="Mondo S."/>
            <person name="Nolan M."/>
            <person name="Ohm R."/>
            <person name="Pangilinan J."/>
            <person name="Park H.-J."/>
            <person name="Ramirez L."/>
            <person name="Alfaro M."/>
            <person name="Sun H."/>
            <person name="Tritt A."/>
            <person name="Yoshinaga Y."/>
            <person name="Zwiers L.-H."/>
            <person name="Turgeon B."/>
            <person name="Goodwin S."/>
            <person name="Spatafora J."/>
            <person name="Crous P."/>
            <person name="Grigoriev I."/>
        </authorList>
    </citation>
    <scope>NUCLEOTIDE SEQUENCE</scope>
    <source>
        <strain evidence="3">CBS 122368</strain>
    </source>
</reference>
<feature type="domain" description="Telomeric single stranded DNA binding POT1/Cdc13" evidence="2">
    <location>
        <begin position="1448"/>
        <end position="1603"/>
    </location>
</feature>
<feature type="compositionally biased region" description="Polar residues" evidence="1">
    <location>
        <begin position="957"/>
        <end position="967"/>
    </location>
</feature>
<dbReference type="Proteomes" id="UP000800094">
    <property type="component" value="Unassembled WGS sequence"/>
</dbReference>
<accession>A0A6A6I737</accession>
<dbReference type="Pfam" id="PF02765">
    <property type="entry name" value="POT1"/>
    <property type="match status" value="1"/>
</dbReference>
<feature type="compositionally biased region" description="Polar residues" evidence="1">
    <location>
        <begin position="1130"/>
        <end position="1161"/>
    </location>
</feature>
<dbReference type="OrthoDB" id="5363079at2759"/>
<dbReference type="CDD" id="cd04497">
    <property type="entry name" value="hPOT1_OB1_like"/>
    <property type="match status" value="1"/>
</dbReference>
<feature type="region of interest" description="Disordered" evidence="1">
    <location>
        <begin position="548"/>
        <end position="695"/>
    </location>
</feature>
<dbReference type="SMART" id="SM00976">
    <property type="entry name" value="Telo_bind"/>
    <property type="match status" value="1"/>
</dbReference>
<evidence type="ECO:0000313" key="3">
    <source>
        <dbReference type="EMBL" id="KAF2246156.1"/>
    </source>
</evidence>
<dbReference type="GO" id="GO:0000781">
    <property type="term" value="C:chromosome, telomeric region"/>
    <property type="evidence" value="ECO:0007669"/>
    <property type="project" value="InterPro"/>
</dbReference>
<dbReference type="RefSeq" id="XP_033681160.1">
    <property type="nucleotide sequence ID" value="XM_033836124.1"/>
</dbReference>
<feature type="region of interest" description="Disordered" evidence="1">
    <location>
        <begin position="170"/>
        <end position="190"/>
    </location>
</feature>
<feature type="compositionally biased region" description="Polar residues" evidence="1">
    <location>
        <begin position="589"/>
        <end position="602"/>
    </location>
</feature>
<dbReference type="SUPFAM" id="SSF50249">
    <property type="entry name" value="Nucleic acid-binding proteins"/>
    <property type="match status" value="1"/>
</dbReference>
<feature type="region of interest" description="Disordered" evidence="1">
    <location>
        <begin position="456"/>
        <end position="514"/>
    </location>
</feature>
<feature type="compositionally biased region" description="Basic and acidic residues" evidence="1">
    <location>
        <begin position="1613"/>
        <end position="1645"/>
    </location>
</feature>
<feature type="region of interest" description="Disordered" evidence="1">
    <location>
        <begin position="310"/>
        <end position="338"/>
    </location>
</feature>
<organism evidence="3 4">
    <name type="scientific">Trematosphaeria pertusa</name>
    <dbReference type="NCBI Taxonomy" id="390896"/>
    <lineage>
        <taxon>Eukaryota</taxon>
        <taxon>Fungi</taxon>
        <taxon>Dikarya</taxon>
        <taxon>Ascomycota</taxon>
        <taxon>Pezizomycotina</taxon>
        <taxon>Dothideomycetes</taxon>
        <taxon>Pleosporomycetidae</taxon>
        <taxon>Pleosporales</taxon>
        <taxon>Massarineae</taxon>
        <taxon>Trematosphaeriaceae</taxon>
        <taxon>Trematosphaeria</taxon>
    </lineage>
</organism>
<dbReference type="EMBL" id="ML987199">
    <property type="protein sequence ID" value="KAF2246156.1"/>
    <property type="molecule type" value="Genomic_DNA"/>
</dbReference>